<evidence type="ECO:0000256" key="4">
    <source>
        <dbReference type="ARBA" id="ARBA00022813"/>
    </source>
</evidence>
<accession>X1DYJ2</accession>
<keyword evidence="4" id="KW-0068">Autocatalytic cleavage</keyword>
<dbReference type="PANTHER" id="PTHR21012:SF0">
    <property type="entry name" value="ASPARTATE 1-DECARBOXYLASE"/>
    <property type="match status" value="1"/>
</dbReference>
<dbReference type="Gene3D" id="2.40.40.20">
    <property type="match status" value="1"/>
</dbReference>
<dbReference type="Pfam" id="PF02261">
    <property type="entry name" value="Asp_decarbox"/>
    <property type="match status" value="1"/>
</dbReference>
<organism evidence="9">
    <name type="scientific">marine sediment metagenome</name>
    <dbReference type="NCBI Taxonomy" id="412755"/>
    <lineage>
        <taxon>unclassified sequences</taxon>
        <taxon>metagenomes</taxon>
        <taxon>ecological metagenomes</taxon>
    </lineage>
</organism>
<dbReference type="GO" id="GO:0015940">
    <property type="term" value="P:pantothenate biosynthetic process"/>
    <property type="evidence" value="ECO:0007669"/>
    <property type="project" value="UniProtKB-KW"/>
</dbReference>
<evidence type="ECO:0000256" key="1">
    <source>
        <dbReference type="ARBA" id="ARBA00022490"/>
    </source>
</evidence>
<dbReference type="PANTHER" id="PTHR21012">
    <property type="entry name" value="ASPARTATE 1-DECARBOXYLASE"/>
    <property type="match status" value="1"/>
</dbReference>
<keyword evidence="8" id="KW-0670">Pyruvate</keyword>
<evidence type="ECO:0000256" key="7">
    <source>
        <dbReference type="ARBA" id="ARBA00023270"/>
    </source>
</evidence>
<evidence type="ECO:0000256" key="8">
    <source>
        <dbReference type="ARBA" id="ARBA00023317"/>
    </source>
</evidence>
<dbReference type="EMBL" id="BART01038015">
    <property type="protein sequence ID" value="GAH13275.1"/>
    <property type="molecule type" value="Genomic_DNA"/>
</dbReference>
<keyword evidence="6" id="KW-0456">Lyase</keyword>
<dbReference type="InterPro" id="IPR003190">
    <property type="entry name" value="Asp_decarbox"/>
</dbReference>
<name>X1DYJ2_9ZZZZ</name>
<sequence>MGNLENGERFETYCIYGAAGSGVIELNGATAHLGKIGDRLTIMSYGHYSPVEADDAKPAVILLDEKNVIVRESGTVHC</sequence>
<gene>
    <name evidence="9" type="ORF">S01H4_63285</name>
</gene>
<protein>
    <recommendedName>
        <fullName evidence="10">Aspartate 1-decarboxylase</fullName>
    </recommendedName>
</protein>
<dbReference type="GO" id="GO:0005829">
    <property type="term" value="C:cytosol"/>
    <property type="evidence" value="ECO:0007669"/>
    <property type="project" value="TreeGrafter"/>
</dbReference>
<dbReference type="SUPFAM" id="SSF50692">
    <property type="entry name" value="ADC-like"/>
    <property type="match status" value="1"/>
</dbReference>
<evidence type="ECO:0000313" key="9">
    <source>
        <dbReference type="EMBL" id="GAH13275.1"/>
    </source>
</evidence>
<evidence type="ECO:0000256" key="2">
    <source>
        <dbReference type="ARBA" id="ARBA00022655"/>
    </source>
</evidence>
<dbReference type="GO" id="GO:0006523">
    <property type="term" value="P:alanine biosynthetic process"/>
    <property type="evidence" value="ECO:0007669"/>
    <property type="project" value="InterPro"/>
</dbReference>
<keyword evidence="3" id="KW-0210">Decarboxylase</keyword>
<evidence type="ECO:0000256" key="6">
    <source>
        <dbReference type="ARBA" id="ARBA00023239"/>
    </source>
</evidence>
<dbReference type="InterPro" id="IPR009010">
    <property type="entry name" value="Asp_de-COase-like_dom_sf"/>
</dbReference>
<keyword evidence="2" id="KW-0566">Pantothenate biosynthesis</keyword>
<proteinExistence type="predicted"/>
<evidence type="ECO:0008006" key="10">
    <source>
        <dbReference type="Google" id="ProtNLM"/>
    </source>
</evidence>
<comment type="caution">
    <text evidence="9">The sequence shown here is derived from an EMBL/GenBank/DDBJ whole genome shotgun (WGS) entry which is preliminary data.</text>
</comment>
<reference evidence="9" key="1">
    <citation type="journal article" date="2014" name="Front. Microbiol.">
        <title>High frequency of phylogenetically diverse reductive dehalogenase-homologous genes in deep subseafloor sedimentary metagenomes.</title>
        <authorList>
            <person name="Kawai M."/>
            <person name="Futagami T."/>
            <person name="Toyoda A."/>
            <person name="Takaki Y."/>
            <person name="Nishi S."/>
            <person name="Hori S."/>
            <person name="Arai W."/>
            <person name="Tsubouchi T."/>
            <person name="Morono Y."/>
            <person name="Uchiyama I."/>
            <person name="Ito T."/>
            <person name="Fujiyama A."/>
            <person name="Inagaki F."/>
            <person name="Takami H."/>
        </authorList>
    </citation>
    <scope>NUCLEOTIDE SEQUENCE</scope>
    <source>
        <strain evidence="9">Expedition CK06-06</strain>
    </source>
</reference>
<evidence type="ECO:0000256" key="5">
    <source>
        <dbReference type="ARBA" id="ARBA00023145"/>
    </source>
</evidence>
<dbReference type="GO" id="GO:0004068">
    <property type="term" value="F:aspartate 1-decarboxylase activity"/>
    <property type="evidence" value="ECO:0007669"/>
    <property type="project" value="InterPro"/>
</dbReference>
<evidence type="ECO:0000256" key="3">
    <source>
        <dbReference type="ARBA" id="ARBA00022793"/>
    </source>
</evidence>
<keyword evidence="7" id="KW-0704">Schiff base</keyword>
<dbReference type="AlphaFoldDB" id="X1DYJ2"/>
<keyword evidence="5" id="KW-0865">Zymogen</keyword>
<keyword evidence="1" id="KW-0963">Cytoplasm</keyword>